<sequence length="222" mass="25197">MAIVKVGLLTIGQSPREDVVPEMKPFFLPQIQVLEKGLLDDLSPEEIRRLKPKTGEIPLVTRLRKGSSVQLSEKKISSLLPEAINSMKTKMKVKMVGVLCTNDFQKTEFPPWSIFPFNSLKFLITRIIDIKRLGVVVPLEGQIDAAKKKWKKDKIIVEVKSPYARGKSWEEIAQNFSPKKVEIVILDCMGYKIKDKRALQKLLSVPVLLPRIVLAFAIDQHL</sequence>
<gene>
    <name evidence="1" type="ORF">LCGC14_0667490</name>
</gene>
<dbReference type="InterPro" id="IPR010843">
    <property type="entry name" value="Uncharacterised_AroM"/>
</dbReference>
<dbReference type="Pfam" id="PF07302">
    <property type="entry name" value="AroM"/>
    <property type="match status" value="1"/>
</dbReference>
<dbReference type="AlphaFoldDB" id="A0A0F9QRV4"/>
<dbReference type="EMBL" id="LAZR01001301">
    <property type="protein sequence ID" value="KKN46980.1"/>
    <property type="molecule type" value="Genomic_DNA"/>
</dbReference>
<accession>A0A0F9QRV4</accession>
<comment type="caution">
    <text evidence="1">The sequence shown here is derived from an EMBL/GenBank/DDBJ whole genome shotgun (WGS) entry which is preliminary data.</text>
</comment>
<evidence type="ECO:0000313" key="1">
    <source>
        <dbReference type="EMBL" id="KKN46980.1"/>
    </source>
</evidence>
<proteinExistence type="predicted"/>
<organism evidence="1">
    <name type="scientific">marine sediment metagenome</name>
    <dbReference type="NCBI Taxonomy" id="412755"/>
    <lineage>
        <taxon>unclassified sequences</taxon>
        <taxon>metagenomes</taxon>
        <taxon>ecological metagenomes</taxon>
    </lineage>
</organism>
<name>A0A0F9QRV4_9ZZZZ</name>
<protein>
    <recommendedName>
        <fullName evidence="2">AroM protein</fullName>
    </recommendedName>
</protein>
<evidence type="ECO:0008006" key="2">
    <source>
        <dbReference type="Google" id="ProtNLM"/>
    </source>
</evidence>
<reference evidence="1" key="1">
    <citation type="journal article" date="2015" name="Nature">
        <title>Complex archaea that bridge the gap between prokaryotes and eukaryotes.</title>
        <authorList>
            <person name="Spang A."/>
            <person name="Saw J.H."/>
            <person name="Jorgensen S.L."/>
            <person name="Zaremba-Niedzwiedzka K."/>
            <person name="Martijn J."/>
            <person name="Lind A.E."/>
            <person name="van Eijk R."/>
            <person name="Schleper C."/>
            <person name="Guy L."/>
            <person name="Ettema T.J."/>
        </authorList>
    </citation>
    <scope>NUCLEOTIDE SEQUENCE</scope>
</reference>